<accession>A0A9Q4KQL3</accession>
<comment type="caution">
    <text evidence="16">The sequence shown here is derived from an EMBL/GenBank/DDBJ whole genome shotgun (WGS) entry which is preliminary data.</text>
</comment>
<dbReference type="FunFam" id="3.40.47.10:FF:000004">
    <property type="entry name" value="3-oxoacyl-[acyl-carrier-protein] synthase 3"/>
    <property type="match status" value="1"/>
</dbReference>
<evidence type="ECO:0000256" key="6">
    <source>
        <dbReference type="ARBA" id="ARBA00022679"/>
    </source>
</evidence>
<evidence type="ECO:0000256" key="4">
    <source>
        <dbReference type="ARBA" id="ARBA00022490"/>
    </source>
</evidence>
<keyword evidence="8 13" id="KW-0443">Lipid metabolism</keyword>
<comment type="pathway">
    <text evidence="1 13">Lipid metabolism; fatty acid biosynthesis.</text>
</comment>
<evidence type="ECO:0000256" key="12">
    <source>
        <dbReference type="ARBA" id="ARBA00051096"/>
    </source>
</evidence>
<dbReference type="GO" id="GO:0006633">
    <property type="term" value="P:fatty acid biosynthetic process"/>
    <property type="evidence" value="ECO:0007669"/>
    <property type="project" value="UniProtKB-UniRule"/>
</dbReference>
<dbReference type="InterPro" id="IPR013751">
    <property type="entry name" value="ACP_syn_III_N"/>
</dbReference>
<dbReference type="CDD" id="cd00830">
    <property type="entry name" value="KAS_III"/>
    <property type="match status" value="1"/>
</dbReference>
<sequence length="329" mass="35849">MKKASMISIAAYVPEHILTNHDLEKMVETSDDWITKRTGIKTRHIAKDEVTSDLGYKAAKLAIKRANLTIDDIDCIICATISPDYLCMPSTACRIADLLGIDDIMAFDISAACSGFIYLIEIAKSMVESGLKKNILIIGAEKLSSIVNWNDRTTCVLFGDGAGAAIISESKDENYIIDTHTSSDGSKGDLLITPGCGSKNPTSKFVIENNLQFIHMKGNEVFKTAINTLTNDVLKILEKNKISSEKINLFVPHQANLRIINAVKDRLNLSDNQCVVTVDKFGNTSSASIPMALNYAYENNNLKNGDLLLLDAFGGGFTWGSALIKFGGK</sequence>
<evidence type="ECO:0000259" key="15">
    <source>
        <dbReference type="Pfam" id="PF08545"/>
    </source>
</evidence>
<dbReference type="HAMAP" id="MF_01815">
    <property type="entry name" value="FabH"/>
    <property type="match status" value="1"/>
</dbReference>
<dbReference type="Gene3D" id="3.40.47.10">
    <property type="match status" value="1"/>
</dbReference>
<dbReference type="InterPro" id="IPR016039">
    <property type="entry name" value="Thiolase-like"/>
</dbReference>
<evidence type="ECO:0000256" key="8">
    <source>
        <dbReference type="ARBA" id="ARBA00023098"/>
    </source>
</evidence>
<keyword evidence="6 13" id="KW-0808">Transferase</keyword>
<evidence type="ECO:0000256" key="2">
    <source>
        <dbReference type="ARBA" id="ARBA00008642"/>
    </source>
</evidence>
<dbReference type="NCBIfam" id="TIGR00747">
    <property type="entry name" value="fabH"/>
    <property type="match status" value="1"/>
</dbReference>
<keyword evidence="5 13" id="KW-0444">Lipid biosynthesis</keyword>
<evidence type="ECO:0000259" key="14">
    <source>
        <dbReference type="Pfam" id="PF08541"/>
    </source>
</evidence>
<dbReference type="InterPro" id="IPR004655">
    <property type="entry name" value="FabH"/>
</dbReference>
<evidence type="ECO:0000256" key="1">
    <source>
        <dbReference type="ARBA" id="ARBA00005194"/>
    </source>
</evidence>
<keyword evidence="11 13" id="KW-0012">Acyltransferase</keyword>
<proteinExistence type="inferred from homology"/>
<feature type="active site" evidence="13">
    <location>
        <position position="113"/>
    </location>
</feature>
<organism evidence="16 17">
    <name type="scientific">Campylobacter ureolyticus</name>
    <dbReference type="NCBI Taxonomy" id="827"/>
    <lineage>
        <taxon>Bacteria</taxon>
        <taxon>Pseudomonadati</taxon>
        <taxon>Campylobacterota</taxon>
        <taxon>Epsilonproteobacteria</taxon>
        <taxon>Campylobacterales</taxon>
        <taxon>Campylobacteraceae</taxon>
        <taxon>Campylobacter</taxon>
    </lineage>
</organism>
<evidence type="ECO:0000256" key="5">
    <source>
        <dbReference type="ARBA" id="ARBA00022516"/>
    </source>
</evidence>
<evidence type="ECO:0000256" key="7">
    <source>
        <dbReference type="ARBA" id="ARBA00022832"/>
    </source>
</evidence>
<feature type="region of interest" description="ACP-binding" evidence="13">
    <location>
        <begin position="254"/>
        <end position="258"/>
    </location>
</feature>
<keyword evidence="4 13" id="KW-0963">Cytoplasm</keyword>
<comment type="catalytic activity">
    <reaction evidence="12">
        <text>malonyl-[ACP] + acetyl-CoA + H(+) = 3-oxobutanoyl-[ACP] + CO2 + CoA</text>
        <dbReference type="Rhea" id="RHEA:12080"/>
        <dbReference type="Rhea" id="RHEA-COMP:9623"/>
        <dbReference type="Rhea" id="RHEA-COMP:9625"/>
        <dbReference type="ChEBI" id="CHEBI:15378"/>
        <dbReference type="ChEBI" id="CHEBI:16526"/>
        <dbReference type="ChEBI" id="CHEBI:57287"/>
        <dbReference type="ChEBI" id="CHEBI:57288"/>
        <dbReference type="ChEBI" id="CHEBI:78449"/>
        <dbReference type="ChEBI" id="CHEBI:78450"/>
        <dbReference type="EC" id="2.3.1.180"/>
    </reaction>
    <physiologicalReaction direction="left-to-right" evidence="12">
        <dbReference type="Rhea" id="RHEA:12081"/>
    </physiologicalReaction>
</comment>
<keyword evidence="10 13" id="KW-0511">Multifunctional enzyme</keyword>
<dbReference type="EMBL" id="JAPXGP010000001">
    <property type="protein sequence ID" value="MCZ6160843.1"/>
    <property type="molecule type" value="Genomic_DNA"/>
</dbReference>
<dbReference type="AlphaFoldDB" id="A0A9Q4KQL3"/>
<dbReference type="InterPro" id="IPR013747">
    <property type="entry name" value="ACP_syn_III_C"/>
</dbReference>
<gene>
    <name evidence="13" type="primary">fabH</name>
    <name evidence="16" type="ORF">O6B92_00585</name>
</gene>
<name>A0A9Q4KQL3_9BACT</name>
<evidence type="ECO:0000256" key="10">
    <source>
        <dbReference type="ARBA" id="ARBA00023268"/>
    </source>
</evidence>
<feature type="domain" description="Beta-ketoacyl-[acyl-carrier-protein] synthase III C-terminal" evidence="14">
    <location>
        <begin position="237"/>
        <end position="325"/>
    </location>
</feature>
<feature type="active site" evidence="13">
    <location>
        <position position="253"/>
    </location>
</feature>
<dbReference type="SUPFAM" id="SSF53901">
    <property type="entry name" value="Thiolase-like"/>
    <property type="match status" value="1"/>
</dbReference>
<comment type="subcellular location">
    <subcellularLocation>
        <location evidence="13">Cytoplasm</location>
    </subcellularLocation>
</comment>
<dbReference type="GO" id="GO:0005737">
    <property type="term" value="C:cytoplasm"/>
    <property type="evidence" value="ECO:0007669"/>
    <property type="project" value="UniProtKB-SubCell"/>
</dbReference>
<feature type="domain" description="Beta-ketoacyl-[acyl-carrier-protein] synthase III N-terminal" evidence="15">
    <location>
        <begin position="107"/>
        <end position="185"/>
    </location>
</feature>
<dbReference type="GO" id="GO:0033818">
    <property type="term" value="F:beta-ketoacyl-acyl-carrier-protein synthase III activity"/>
    <property type="evidence" value="ECO:0007669"/>
    <property type="project" value="UniProtKB-UniRule"/>
</dbReference>
<dbReference type="NCBIfam" id="NF006829">
    <property type="entry name" value="PRK09352.1"/>
    <property type="match status" value="1"/>
</dbReference>
<comment type="domain">
    <text evidence="13">The last Arg residue of the ACP-binding site is essential for the weak association between ACP/AcpP and FabH.</text>
</comment>
<dbReference type="RefSeq" id="WP_269479378.1">
    <property type="nucleotide sequence ID" value="NZ_JAPXGH010000003.1"/>
</dbReference>
<keyword evidence="7 13" id="KW-0276">Fatty acid metabolism</keyword>
<evidence type="ECO:0000256" key="13">
    <source>
        <dbReference type="HAMAP-Rule" id="MF_01815"/>
    </source>
</evidence>
<feature type="active site" evidence="13">
    <location>
        <position position="283"/>
    </location>
</feature>
<comment type="function">
    <text evidence="13">Catalyzes the condensation reaction of fatty acid synthesis by the addition to an acyl acceptor of two carbons from malonyl-ACP. Catalyzes the first condensation reaction which initiates fatty acid synthesis and may therefore play a role in governing the total rate of fatty acid production. Possesses both acetoacetyl-ACP synthase and acetyl transacylase activities. Its substrate specificity determines the biosynthesis of branched-chain and/or straight-chain of fatty acids.</text>
</comment>
<dbReference type="Pfam" id="PF08545">
    <property type="entry name" value="ACP_syn_III"/>
    <property type="match status" value="1"/>
</dbReference>
<dbReference type="GO" id="GO:0044550">
    <property type="term" value="P:secondary metabolite biosynthetic process"/>
    <property type="evidence" value="ECO:0007669"/>
    <property type="project" value="TreeGrafter"/>
</dbReference>
<evidence type="ECO:0000256" key="9">
    <source>
        <dbReference type="ARBA" id="ARBA00023160"/>
    </source>
</evidence>
<evidence type="ECO:0000313" key="16">
    <source>
        <dbReference type="EMBL" id="MCZ6160843.1"/>
    </source>
</evidence>
<dbReference type="Proteomes" id="UP001075461">
    <property type="component" value="Unassembled WGS sequence"/>
</dbReference>
<comment type="similarity">
    <text evidence="2 13">Belongs to the thiolase-like superfamily. FabH family.</text>
</comment>
<dbReference type="Pfam" id="PF08541">
    <property type="entry name" value="ACP_syn_III_C"/>
    <property type="match status" value="1"/>
</dbReference>
<evidence type="ECO:0000313" key="17">
    <source>
        <dbReference type="Proteomes" id="UP001075461"/>
    </source>
</evidence>
<protein>
    <recommendedName>
        <fullName evidence="3 13">Beta-ketoacyl-[acyl-carrier-protein] synthase III</fullName>
        <shortName evidence="13">Beta-ketoacyl-ACP synthase III</shortName>
        <shortName evidence="13">KAS III</shortName>
        <ecNumber evidence="3 13">2.3.1.180</ecNumber>
    </recommendedName>
    <alternativeName>
        <fullName evidence="13">3-oxoacyl-[acyl-carrier-protein] synthase 3</fullName>
    </alternativeName>
    <alternativeName>
        <fullName evidence="13">3-oxoacyl-[acyl-carrier-protein] synthase III</fullName>
    </alternativeName>
</protein>
<keyword evidence="9 13" id="KW-0275">Fatty acid biosynthesis</keyword>
<dbReference type="EC" id="2.3.1.180" evidence="3 13"/>
<dbReference type="PANTHER" id="PTHR34069">
    <property type="entry name" value="3-OXOACYL-[ACYL-CARRIER-PROTEIN] SYNTHASE 3"/>
    <property type="match status" value="1"/>
</dbReference>
<dbReference type="PANTHER" id="PTHR34069:SF2">
    <property type="entry name" value="BETA-KETOACYL-[ACYL-CARRIER-PROTEIN] SYNTHASE III"/>
    <property type="match status" value="1"/>
</dbReference>
<evidence type="ECO:0000256" key="11">
    <source>
        <dbReference type="ARBA" id="ARBA00023315"/>
    </source>
</evidence>
<evidence type="ECO:0000256" key="3">
    <source>
        <dbReference type="ARBA" id="ARBA00012333"/>
    </source>
</evidence>
<reference evidence="16" key="1">
    <citation type="submission" date="2022-12" db="EMBL/GenBank/DDBJ databases">
        <title>Species Delineation and Comparative Genomics within the Campylobacter ureolyticus Complex.</title>
        <authorList>
            <person name="Maki J."/>
            <person name="Howard M."/>
            <person name="Connelly S."/>
            <person name="Hardy D.J."/>
            <person name="Cameron A."/>
        </authorList>
    </citation>
    <scope>NUCLEOTIDE SEQUENCE</scope>
    <source>
        <strain evidence="16">URMC_786</strain>
    </source>
</reference>
<comment type="subunit">
    <text evidence="13">Homodimer.</text>
</comment>
<dbReference type="GO" id="GO:0004315">
    <property type="term" value="F:3-oxoacyl-[acyl-carrier-protein] synthase activity"/>
    <property type="evidence" value="ECO:0007669"/>
    <property type="project" value="InterPro"/>
</dbReference>